<sequence length="485" mass="56532">IVQHLKKCEHFIGKTTPEQREEILMTKKNNQPEAKELFEFLNPHLKLPDRRALSRKILEAAAAEEDNEMYDALRVMIITSGGRPYVWKVTDISLEKETHIKVMDKTNAMINELKSINTEVSAIVTDSARPYAVSRRRLRLVYRNIVFLSCYVHQLNLCIGEIFKESTDLKITMNQAIKLAAYFKNAKNKYFITKLWDQQKITYKKYYRIAVPEETHWNSYYSVILAINYEPPHAQSRRKTGDGSLHRDIFDIITLDSFWSNLMAWSGEEPTCILHEFNDFSIGAYPFDDNTYDHFGDIWKYWSYVKDSTTELGLVACRLYGICINAATVECLWSCMGFLQMKRRNRLALSKALNMSKLRAIILWEHSQRSNPDKLFSPNFSEDIDSQENIDYERHESSDKLKEPCKIRPDPEEFENLIMNEDSDNESLDSESLKESFGEFLDVWIEISAREVEEVSDTDDTDEDDYRMPSKVDDIVHPAIDPVAK</sequence>
<reference evidence="2" key="1">
    <citation type="submission" date="2021-06" db="EMBL/GenBank/DDBJ databases">
        <authorList>
            <person name="Kallberg Y."/>
            <person name="Tangrot J."/>
            <person name="Rosling A."/>
        </authorList>
    </citation>
    <scope>NUCLEOTIDE SEQUENCE</scope>
    <source>
        <strain evidence="2">FL966</strain>
    </source>
</reference>
<gene>
    <name evidence="2" type="ORF">CPELLU_LOCUS15601</name>
</gene>
<feature type="non-terminal residue" evidence="2">
    <location>
        <position position="1"/>
    </location>
</feature>
<proteinExistence type="predicted"/>
<keyword evidence="3" id="KW-1185">Reference proteome</keyword>
<evidence type="ECO:0000256" key="1">
    <source>
        <dbReference type="SAM" id="MobiDB-lite"/>
    </source>
</evidence>
<dbReference type="SUPFAM" id="SSF53098">
    <property type="entry name" value="Ribonuclease H-like"/>
    <property type="match status" value="1"/>
</dbReference>
<protein>
    <submittedName>
        <fullName evidence="2">22547_t:CDS:1</fullName>
    </submittedName>
</protein>
<dbReference type="AlphaFoldDB" id="A0A9N9J539"/>
<dbReference type="OrthoDB" id="2445699at2759"/>
<dbReference type="InterPro" id="IPR012337">
    <property type="entry name" value="RNaseH-like_sf"/>
</dbReference>
<feature type="region of interest" description="Disordered" evidence="1">
    <location>
        <begin position="452"/>
        <end position="485"/>
    </location>
</feature>
<evidence type="ECO:0000313" key="2">
    <source>
        <dbReference type="EMBL" id="CAG8766154.1"/>
    </source>
</evidence>
<feature type="compositionally biased region" description="Acidic residues" evidence="1">
    <location>
        <begin position="454"/>
        <end position="465"/>
    </location>
</feature>
<accession>A0A9N9J539</accession>
<evidence type="ECO:0000313" key="3">
    <source>
        <dbReference type="Proteomes" id="UP000789759"/>
    </source>
</evidence>
<name>A0A9N9J539_9GLOM</name>
<feature type="compositionally biased region" description="Basic and acidic residues" evidence="1">
    <location>
        <begin position="466"/>
        <end position="476"/>
    </location>
</feature>
<dbReference type="Proteomes" id="UP000789759">
    <property type="component" value="Unassembled WGS sequence"/>
</dbReference>
<dbReference type="EMBL" id="CAJVQA010020895">
    <property type="protein sequence ID" value="CAG8766154.1"/>
    <property type="molecule type" value="Genomic_DNA"/>
</dbReference>
<organism evidence="2 3">
    <name type="scientific">Cetraspora pellucida</name>
    <dbReference type="NCBI Taxonomy" id="1433469"/>
    <lineage>
        <taxon>Eukaryota</taxon>
        <taxon>Fungi</taxon>
        <taxon>Fungi incertae sedis</taxon>
        <taxon>Mucoromycota</taxon>
        <taxon>Glomeromycotina</taxon>
        <taxon>Glomeromycetes</taxon>
        <taxon>Diversisporales</taxon>
        <taxon>Gigasporaceae</taxon>
        <taxon>Cetraspora</taxon>
    </lineage>
</organism>
<comment type="caution">
    <text evidence="2">The sequence shown here is derived from an EMBL/GenBank/DDBJ whole genome shotgun (WGS) entry which is preliminary data.</text>
</comment>